<dbReference type="Pfam" id="PF12146">
    <property type="entry name" value="Hydrolase_4"/>
    <property type="match status" value="1"/>
</dbReference>
<dbReference type="GO" id="GO:0016787">
    <property type="term" value="F:hydrolase activity"/>
    <property type="evidence" value="ECO:0007669"/>
    <property type="project" value="UniProtKB-KW"/>
</dbReference>
<reference evidence="2 3" key="1">
    <citation type="journal article" date="2023" name="Int. J. Syst. Evol. Microbiol.">
        <title>Physiological and genomic analyses of cobalamin (vitamin B12)-auxotrophy of Lysobacter auxotrophicus sp. nov., a methionine-auxotrophic chitinolytic bacterium isolated from chitin-treated soil.</title>
        <authorList>
            <person name="Saito A."/>
            <person name="Dohra H."/>
            <person name="Hamada M."/>
            <person name="Moriuchi R."/>
            <person name="Kotsuchibashi Y."/>
            <person name="Mori K."/>
        </authorList>
    </citation>
    <scope>NUCLEOTIDE SEQUENCE [LARGE SCALE GENOMIC DNA]</scope>
    <source>
        <strain evidence="2 3">5-21a</strain>
    </source>
</reference>
<protein>
    <submittedName>
        <fullName evidence="2">Alpha/beta hydrolase</fullName>
    </submittedName>
</protein>
<feature type="domain" description="Serine aminopeptidase S33" evidence="1">
    <location>
        <begin position="87"/>
        <end position="204"/>
    </location>
</feature>
<keyword evidence="3" id="KW-1185">Reference proteome</keyword>
<accession>A0ABM8DCT3</accession>
<proteinExistence type="predicted"/>
<dbReference type="PANTHER" id="PTHR43689">
    <property type="entry name" value="HYDROLASE"/>
    <property type="match status" value="1"/>
</dbReference>
<sequence length="308" mass="33773">MYPLIARISTTVRKLFGLYGLRLWFAIGGLVAPRRAVARAARIFCTPMASSRSRALAAPTFEAREESVIVDDHPVTAYVWGDPQRQPYVLFAHGWSSHGTRVAAWLPRLRAAGYAVVAFDQPAHGRSPGERATLPCFTRHLMAVAEHFGPAAVVIGHSLGGAATANALARGMKAERAVLIAPAADPVAAAERFADLLWIGANVCRRMFEYFESRIGLSFDEQQAHRTAPVIGRPALIVHDLEDRDVPWSEGERYARYWPDSRLLTTRGLGHRRVLDDEAVIGAVMRFLRGETVGERAVSSPNLPFGVA</sequence>
<dbReference type="InterPro" id="IPR022742">
    <property type="entry name" value="Hydrolase_4"/>
</dbReference>
<dbReference type="Gene3D" id="3.40.50.1820">
    <property type="entry name" value="alpha/beta hydrolase"/>
    <property type="match status" value="1"/>
</dbReference>
<gene>
    <name evidence="2" type="ORF">LA521A_15430</name>
</gene>
<dbReference type="EMBL" id="AP027041">
    <property type="protein sequence ID" value="BDU16342.1"/>
    <property type="molecule type" value="Genomic_DNA"/>
</dbReference>
<evidence type="ECO:0000313" key="3">
    <source>
        <dbReference type="Proteomes" id="UP001317822"/>
    </source>
</evidence>
<evidence type="ECO:0000259" key="1">
    <source>
        <dbReference type="Pfam" id="PF12146"/>
    </source>
</evidence>
<name>A0ABM8DCT3_9GAMM</name>
<evidence type="ECO:0000313" key="2">
    <source>
        <dbReference type="EMBL" id="BDU16342.1"/>
    </source>
</evidence>
<dbReference type="InterPro" id="IPR029058">
    <property type="entry name" value="AB_hydrolase_fold"/>
</dbReference>
<dbReference type="RefSeq" id="WP_281781728.1">
    <property type="nucleotide sequence ID" value="NZ_AP027041.1"/>
</dbReference>
<dbReference type="SUPFAM" id="SSF53474">
    <property type="entry name" value="alpha/beta-Hydrolases"/>
    <property type="match status" value="1"/>
</dbReference>
<dbReference type="Proteomes" id="UP001317822">
    <property type="component" value="Chromosome"/>
</dbReference>
<keyword evidence="2" id="KW-0378">Hydrolase</keyword>
<dbReference type="PANTHER" id="PTHR43689:SF8">
    <property type="entry name" value="ALPHA_BETA-HYDROLASES SUPERFAMILY PROTEIN"/>
    <property type="match status" value="1"/>
</dbReference>
<organism evidence="2 3">
    <name type="scientific">Lysobacter auxotrophicus</name>
    <dbReference type="NCBI Taxonomy" id="2992573"/>
    <lineage>
        <taxon>Bacteria</taxon>
        <taxon>Pseudomonadati</taxon>
        <taxon>Pseudomonadota</taxon>
        <taxon>Gammaproteobacteria</taxon>
        <taxon>Lysobacterales</taxon>
        <taxon>Lysobacteraceae</taxon>
        <taxon>Lysobacter</taxon>
    </lineage>
</organism>